<dbReference type="Pfam" id="PF12840">
    <property type="entry name" value="HTH_20"/>
    <property type="match status" value="1"/>
</dbReference>
<evidence type="ECO:0000313" key="2">
    <source>
        <dbReference type="EMBL" id="SDX78132.1"/>
    </source>
</evidence>
<dbReference type="Proteomes" id="UP000199170">
    <property type="component" value="Unassembled WGS sequence"/>
</dbReference>
<dbReference type="SUPFAM" id="SSF46785">
    <property type="entry name" value="Winged helix' DNA-binding domain"/>
    <property type="match status" value="1"/>
</dbReference>
<dbReference type="CDD" id="cd00090">
    <property type="entry name" value="HTH_ARSR"/>
    <property type="match status" value="1"/>
</dbReference>
<dbReference type="Gene3D" id="1.10.10.10">
    <property type="entry name" value="Winged helix-like DNA-binding domain superfamily/Winged helix DNA-binding domain"/>
    <property type="match status" value="1"/>
</dbReference>
<feature type="compositionally biased region" description="Polar residues" evidence="1">
    <location>
        <begin position="1"/>
        <end position="16"/>
    </location>
</feature>
<proteinExistence type="predicted"/>
<dbReference type="RefSeq" id="WP_089765790.1">
    <property type="nucleotide sequence ID" value="NZ_FNPB01000002.1"/>
</dbReference>
<dbReference type="InterPro" id="IPR036388">
    <property type="entry name" value="WH-like_DNA-bd_sf"/>
</dbReference>
<name>A0A1H3EHB7_9EURY</name>
<keyword evidence="3" id="KW-1185">Reference proteome</keyword>
<dbReference type="OrthoDB" id="11368at2157"/>
<reference evidence="3" key="1">
    <citation type="submission" date="2016-10" db="EMBL/GenBank/DDBJ databases">
        <authorList>
            <person name="Varghese N."/>
            <person name="Submissions S."/>
        </authorList>
    </citation>
    <scope>NUCLEOTIDE SEQUENCE [LARGE SCALE GENOMIC DNA]</scope>
    <source>
        <strain evidence="3">CGMCC 1.10118</strain>
    </source>
</reference>
<dbReference type="STRING" id="660517.SAMN04487946_102289"/>
<organism evidence="2 3">
    <name type="scientific">Halobellus clavatus</name>
    <dbReference type="NCBI Taxonomy" id="660517"/>
    <lineage>
        <taxon>Archaea</taxon>
        <taxon>Methanobacteriati</taxon>
        <taxon>Methanobacteriota</taxon>
        <taxon>Stenosarchaea group</taxon>
        <taxon>Halobacteria</taxon>
        <taxon>Halobacteriales</taxon>
        <taxon>Haloferacaceae</taxon>
        <taxon>Halobellus</taxon>
    </lineage>
</organism>
<feature type="region of interest" description="Disordered" evidence="1">
    <location>
        <begin position="1"/>
        <end position="23"/>
    </location>
</feature>
<dbReference type="EMBL" id="FNPB01000002">
    <property type="protein sequence ID" value="SDX78132.1"/>
    <property type="molecule type" value="Genomic_DNA"/>
</dbReference>
<dbReference type="AlphaFoldDB" id="A0A1H3EHB7"/>
<evidence type="ECO:0000313" key="3">
    <source>
        <dbReference type="Proteomes" id="UP000199170"/>
    </source>
</evidence>
<dbReference type="InterPro" id="IPR011991">
    <property type="entry name" value="ArsR-like_HTH"/>
</dbReference>
<protein>
    <submittedName>
        <fullName evidence="2">Helix-turn-helix domain-containing protein</fullName>
    </submittedName>
</protein>
<dbReference type="InterPro" id="IPR036390">
    <property type="entry name" value="WH_DNA-bd_sf"/>
</dbReference>
<evidence type="ECO:0000256" key="1">
    <source>
        <dbReference type="SAM" id="MobiDB-lite"/>
    </source>
</evidence>
<gene>
    <name evidence="2" type="ORF">SAMN04487946_102289</name>
</gene>
<sequence>MASLLPTRQSVPSPASTRKEVVVDGSESGTVLSVLSSQTARRILAALRDGPKPVSEIAPAAETSLQNARYHVERLCEAEFVEPVDTWYSKKGREMTVYGLRTTELVIRFDP</sequence>
<accession>A0A1H3EHB7</accession>